<dbReference type="InterPro" id="IPR050583">
    <property type="entry name" value="Mycobacterial_A85_antigen"/>
</dbReference>
<accession>A0ABX7C1S0</accession>
<gene>
    <name evidence="1" type="ORF">JI749_06275</name>
</gene>
<dbReference type="Pfam" id="PF00756">
    <property type="entry name" value="Esterase"/>
    <property type="match status" value="1"/>
</dbReference>
<protein>
    <submittedName>
        <fullName evidence="1">Prolyl oligopeptidase family serine peptidase</fullName>
    </submittedName>
</protein>
<name>A0ABX7C1S0_9HYPH</name>
<dbReference type="RefSeq" id="WP_201660914.1">
    <property type="nucleotide sequence ID" value="NZ_CP068047.1"/>
</dbReference>
<dbReference type="InterPro" id="IPR000801">
    <property type="entry name" value="Esterase-like"/>
</dbReference>
<dbReference type="PANTHER" id="PTHR48098:SF1">
    <property type="entry name" value="DIACYLGLYCEROL ACYLTRANSFERASE_MYCOLYLTRANSFERASE AG85A"/>
    <property type="match status" value="1"/>
</dbReference>
<evidence type="ECO:0000313" key="1">
    <source>
        <dbReference type="EMBL" id="QQR37214.1"/>
    </source>
</evidence>
<reference evidence="1 2" key="1">
    <citation type="submission" date="2021-01" db="EMBL/GenBank/DDBJ databases">
        <title>Genome seq and assembly of Devosia sp. G19.</title>
        <authorList>
            <person name="Chhetri G."/>
        </authorList>
    </citation>
    <scope>NUCLEOTIDE SEQUENCE [LARGE SCALE GENOMIC DNA]</scope>
    <source>
        <strain evidence="1 2">G19</strain>
    </source>
</reference>
<organism evidence="1 2">
    <name type="scientific">Devosia oryziradicis</name>
    <dbReference type="NCBI Taxonomy" id="2801335"/>
    <lineage>
        <taxon>Bacteria</taxon>
        <taxon>Pseudomonadati</taxon>
        <taxon>Pseudomonadota</taxon>
        <taxon>Alphaproteobacteria</taxon>
        <taxon>Hyphomicrobiales</taxon>
        <taxon>Devosiaceae</taxon>
        <taxon>Devosia</taxon>
    </lineage>
</organism>
<sequence length="273" mass="29537">MPTSVADLHFRTFYSAATRSDVEYAVLAPTAFSGHRSLPLVMHLHGAMSSAKSLEMARGAYEDAWAAGDLPLSIVVCASTPTLSGFYIDHPGGPSWETLVAEELPAYLATKYPLSGLRAATGFSMGGYGALKITLRRPDAFCAVSALCPTIFSEERAADVPERNRRSVLNDLNEAMANAGYEVNSVPCLLRAGAEALKKTKTQLFIDCGENDEFMLHDGAVSLHRLMRELGVSHSFRSVPEAAHATHIDHRQRAAVSFIAEALRERERSASPA</sequence>
<dbReference type="PANTHER" id="PTHR48098">
    <property type="entry name" value="ENTEROCHELIN ESTERASE-RELATED"/>
    <property type="match status" value="1"/>
</dbReference>
<evidence type="ECO:0000313" key="2">
    <source>
        <dbReference type="Proteomes" id="UP000595460"/>
    </source>
</evidence>
<dbReference type="Proteomes" id="UP000595460">
    <property type="component" value="Chromosome"/>
</dbReference>
<proteinExistence type="predicted"/>
<dbReference type="Gene3D" id="3.40.50.1820">
    <property type="entry name" value="alpha/beta hydrolase"/>
    <property type="match status" value="1"/>
</dbReference>
<dbReference type="EMBL" id="CP068047">
    <property type="protein sequence ID" value="QQR37214.1"/>
    <property type="molecule type" value="Genomic_DNA"/>
</dbReference>
<dbReference type="InterPro" id="IPR029058">
    <property type="entry name" value="AB_hydrolase_fold"/>
</dbReference>
<keyword evidence="2" id="KW-1185">Reference proteome</keyword>
<dbReference type="SUPFAM" id="SSF53474">
    <property type="entry name" value="alpha/beta-Hydrolases"/>
    <property type="match status" value="1"/>
</dbReference>